<proteinExistence type="inferred from homology"/>
<dbReference type="InterPro" id="IPR042097">
    <property type="entry name" value="Aminopeptidase_N-like_N_sf"/>
</dbReference>
<dbReference type="InterPro" id="IPR027268">
    <property type="entry name" value="Peptidase_M4/M1_CTD_sf"/>
</dbReference>
<evidence type="ECO:0000256" key="5">
    <source>
        <dbReference type="ARBA" id="ARBA00015611"/>
    </source>
</evidence>
<comment type="similarity">
    <text evidence="3">Belongs to the peptidase M1 family.</text>
</comment>
<dbReference type="GO" id="GO:0004177">
    <property type="term" value="F:aminopeptidase activity"/>
    <property type="evidence" value="ECO:0007669"/>
    <property type="project" value="UniProtKB-KW"/>
</dbReference>
<dbReference type="EMBL" id="JBHSCQ010000022">
    <property type="protein sequence ID" value="MFC4266559.1"/>
    <property type="molecule type" value="Genomic_DNA"/>
</dbReference>
<dbReference type="Pfam" id="PF01433">
    <property type="entry name" value="Peptidase_M1"/>
    <property type="match status" value="1"/>
</dbReference>
<evidence type="ECO:0000256" key="10">
    <source>
        <dbReference type="ARBA" id="ARBA00023049"/>
    </source>
</evidence>
<protein>
    <recommendedName>
        <fullName evidence="5">Aminopeptidase N</fullName>
        <ecNumber evidence="4">3.4.11.2</ecNumber>
    </recommendedName>
    <alternativeName>
        <fullName evidence="11">Alanine aminopeptidase</fullName>
    </alternativeName>
    <alternativeName>
        <fullName evidence="12">Lysyl aminopeptidase</fullName>
    </alternativeName>
</protein>
<dbReference type="SUPFAM" id="SSF63737">
    <property type="entry name" value="Leukotriene A4 hydrolase N-terminal domain"/>
    <property type="match status" value="1"/>
</dbReference>
<evidence type="ECO:0000313" key="15">
    <source>
        <dbReference type="EMBL" id="MFC4266559.1"/>
    </source>
</evidence>
<keyword evidence="9" id="KW-0862">Zinc</keyword>
<dbReference type="Gene3D" id="1.10.390.10">
    <property type="entry name" value="Neutral Protease Domain 2"/>
    <property type="match status" value="1"/>
</dbReference>
<dbReference type="Gene3D" id="2.60.40.1730">
    <property type="entry name" value="tricorn interacting facor f3 domain"/>
    <property type="match status" value="1"/>
</dbReference>
<dbReference type="PRINTS" id="PR00756">
    <property type="entry name" value="ALADIPTASE"/>
</dbReference>
<evidence type="ECO:0000256" key="3">
    <source>
        <dbReference type="ARBA" id="ARBA00010136"/>
    </source>
</evidence>
<dbReference type="CDD" id="cd09603">
    <property type="entry name" value="M1_APN_like"/>
    <property type="match status" value="1"/>
</dbReference>
<evidence type="ECO:0000256" key="12">
    <source>
        <dbReference type="ARBA" id="ARBA00031533"/>
    </source>
</evidence>
<evidence type="ECO:0000256" key="1">
    <source>
        <dbReference type="ARBA" id="ARBA00000098"/>
    </source>
</evidence>
<feature type="domain" description="Peptidase M1 membrane alanine aminopeptidase" evidence="13">
    <location>
        <begin position="261"/>
        <end position="437"/>
    </location>
</feature>
<dbReference type="Pfam" id="PF17900">
    <property type="entry name" value="Peptidase_M1_N"/>
    <property type="match status" value="1"/>
</dbReference>
<keyword evidence="16" id="KW-1185">Reference proteome</keyword>
<dbReference type="InterPro" id="IPR001930">
    <property type="entry name" value="Peptidase_M1"/>
</dbReference>
<keyword evidence="7" id="KW-0479">Metal-binding</keyword>
<evidence type="ECO:0000256" key="4">
    <source>
        <dbReference type="ARBA" id="ARBA00012564"/>
    </source>
</evidence>
<dbReference type="PANTHER" id="PTHR11533">
    <property type="entry name" value="PROTEASE M1 ZINC METALLOPROTEASE"/>
    <property type="match status" value="1"/>
</dbReference>
<feature type="domain" description="Aminopeptidase N-like N-terminal" evidence="14">
    <location>
        <begin position="49"/>
        <end position="220"/>
    </location>
</feature>
<keyword evidence="8 15" id="KW-0378">Hydrolase</keyword>
<dbReference type="InterPro" id="IPR014782">
    <property type="entry name" value="Peptidase_M1_dom"/>
</dbReference>
<evidence type="ECO:0000256" key="9">
    <source>
        <dbReference type="ARBA" id="ARBA00022833"/>
    </source>
</evidence>
<dbReference type="Proteomes" id="UP001595773">
    <property type="component" value="Unassembled WGS sequence"/>
</dbReference>
<evidence type="ECO:0000259" key="14">
    <source>
        <dbReference type="Pfam" id="PF17900"/>
    </source>
</evidence>
<gene>
    <name evidence="15" type="ORF">ACFOW9_13190</name>
</gene>
<comment type="caution">
    <text evidence="15">The sequence shown here is derived from an EMBL/GenBank/DDBJ whole genome shotgun (WGS) entry which is preliminary data.</text>
</comment>
<keyword evidence="15" id="KW-0031">Aminopeptidase</keyword>
<evidence type="ECO:0000256" key="11">
    <source>
        <dbReference type="ARBA" id="ARBA00029811"/>
    </source>
</evidence>
<evidence type="ECO:0000256" key="7">
    <source>
        <dbReference type="ARBA" id="ARBA00022723"/>
    </source>
</evidence>
<dbReference type="InterPro" id="IPR050344">
    <property type="entry name" value="Peptidase_M1_aminopeptidases"/>
</dbReference>
<evidence type="ECO:0000313" key="16">
    <source>
        <dbReference type="Proteomes" id="UP001595773"/>
    </source>
</evidence>
<dbReference type="SUPFAM" id="SSF55486">
    <property type="entry name" value="Metalloproteases ('zincins'), catalytic domain"/>
    <property type="match status" value="1"/>
</dbReference>
<comment type="cofactor">
    <cofactor evidence="2">
        <name>Zn(2+)</name>
        <dbReference type="ChEBI" id="CHEBI:29105"/>
    </cofactor>
</comment>
<accession>A0ABV8R261</accession>
<reference evidence="16" key="1">
    <citation type="journal article" date="2019" name="Int. J. Syst. Evol. Microbiol.">
        <title>The Global Catalogue of Microorganisms (GCM) 10K type strain sequencing project: providing services to taxonomists for standard genome sequencing and annotation.</title>
        <authorList>
            <consortium name="The Broad Institute Genomics Platform"/>
            <consortium name="The Broad Institute Genome Sequencing Center for Infectious Disease"/>
            <person name="Wu L."/>
            <person name="Ma J."/>
        </authorList>
    </citation>
    <scope>NUCLEOTIDE SEQUENCE [LARGE SCALE GENOMIC DNA]</scope>
    <source>
        <strain evidence="16">CGMCC 1.10698</strain>
    </source>
</reference>
<comment type="catalytic activity">
    <reaction evidence="1">
        <text>Release of an N-terminal amino acid, Xaa-|-Yaa- from a peptide, amide or arylamide. Xaa is preferably Ala, but may be most amino acids including Pro (slow action). When a terminal hydrophobic residue is followed by a prolyl residue, the two may be released as an intact Xaa-Pro dipeptide.</text>
        <dbReference type="EC" id="3.4.11.2"/>
    </reaction>
</comment>
<sequence>MFPTDLDTEHSMRFLHRPRPSTSALAALLTPAPSDSYIPLHGSTSYTVEHYELDLQVRLAGNHLAGRAVITARALVPLTHVDLDLIGVGMDKASVDGVRVLKHSALHGKLQLRLPTPLEAGTDFTMDIRYSGFPAPDDGEWGDVGWEELNDGVLVAGQPTGAPTWFPCNDRADDKASYRFTVTTDADYTVVCNGVLTSQTKKSSRETWVYEQSAPMSTYLATLQIGRYRLLSLPIPPGPAQVPITVAVSKKLQAKASLALARQREMLDVFTACFGPYPFDAYTVVVTEDVLEIPLEAQSLSILGSNHLERDWEAQRLIAHELSHQWFGNSLTLASWRDIWLHEGFACYAEWLWSEESGSLSVLERAAAAHAKLLLEPNDVIIGDPGPTKMFDDVVYKRGALALEAIRCAVGESLFFPLLQRWAAQNQHGSVSTAAFVILADQLCCEVSGFSAAAILTPWLYQQSIPPLPHRR</sequence>
<dbReference type="RefSeq" id="WP_230066186.1">
    <property type="nucleotide sequence ID" value="NZ_BAABLL010000010.1"/>
</dbReference>
<dbReference type="EC" id="3.4.11.2" evidence="4"/>
<dbReference type="InterPro" id="IPR045357">
    <property type="entry name" value="Aminopeptidase_N-like_N"/>
</dbReference>
<organism evidence="15 16">
    <name type="scientific">Arthrobacter cryoconiti</name>
    <dbReference type="NCBI Taxonomy" id="748907"/>
    <lineage>
        <taxon>Bacteria</taxon>
        <taxon>Bacillati</taxon>
        <taxon>Actinomycetota</taxon>
        <taxon>Actinomycetes</taxon>
        <taxon>Micrococcales</taxon>
        <taxon>Micrococcaceae</taxon>
        <taxon>Arthrobacter</taxon>
    </lineage>
</organism>
<name>A0ABV8R261_9MICC</name>
<keyword evidence="10" id="KW-0482">Metalloprotease</keyword>
<evidence type="ECO:0000256" key="6">
    <source>
        <dbReference type="ARBA" id="ARBA00022670"/>
    </source>
</evidence>
<evidence type="ECO:0000256" key="8">
    <source>
        <dbReference type="ARBA" id="ARBA00022801"/>
    </source>
</evidence>
<keyword evidence="6" id="KW-0645">Protease</keyword>
<evidence type="ECO:0000259" key="13">
    <source>
        <dbReference type="Pfam" id="PF01433"/>
    </source>
</evidence>
<evidence type="ECO:0000256" key="2">
    <source>
        <dbReference type="ARBA" id="ARBA00001947"/>
    </source>
</evidence>